<evidence type="ECO:0000256" key="2">
    <source>
        <dbReference type="ARBA" id="ARBA00010065"/>
    </source>
</evidence>
<gene>
    <name evidence="9 11" type="primary">lnt</name>
    <name evidence="11" type="ORF">ACFS6H_08375</name>
</gene>
<evidence type="ECO:0000256" key="9">
    <source>
        <dbReference type="HAMAP-Rule" id="MF_01148"/>
    </source>
</evidence>
<evidence type="ECO:0000256" key="6">
    <source>
        <dbReference type="ARBA" id="ARBA00022989"/>
    </source>
</evidence>
<keyword evidence="12" id="KW-1185">Reference proteome</keyword>
<dbReference type="EMBL" id="JBHUOZ010000001">
    <property type="protein sequence ID" value="MFD2919717.1"/>
    <property type="molecule type" value="Genomic_DNA"/>
</dbReference>
<dbReference type="InterPro" id="IPR003010">
    <property type="entry name" value="C-N_Hydrolase"/>
</dbReference>
<reference evidence="12" key="1">
    <citation type="journal article" date="2019" name="Int. J. Syst. Evol. Microbiol.">
        <title>The Global Catalogue of Microorganisms (GCM) 10K type strain sequencing project: providing services to taxonomists for standard genome sequencing and annotation.</title>
        <authorList>
            <consortium name="The Broad Institute Genomics Platform"/>
            <consortium name="The Broad Institute Genome Sequencing Center for Infectious Disease"/>
            <person name="Wu L."/>
            <person name="Ma J."/>
        </authorList>
    </citation>
    <scope>NUCLEOTIDE SEQUENCE [LARGE SCALE GENOMIC DNA]</scope>
    <source>
        <strain evidence="12">KCTC 23299</strain>
    </source>
</reference>
<dbReference type="NCBIfam" id="TIGR00546">
    <property type="entry name" value="lnt"/>
    <property type="match status" value="1"/>
</dbReference>
<name>A0ABW6A371_9BACT</name>
<keyword evidence="8 9" id="KW-0012">Acyltransferase</keyword>
<keyword evidence="3 9" id="KW-1003">Cell membrane</keyword>
<dbReference type="Pfam" id="PF20154">
    <property type="entry name" value="LNT_N"/>
    <property type="match status" value="1"/>
</dbReference>
<feature type="transmembrane region" description="Helical" evidence="9">
    <location>
        <begin position="514"/>
        <end position="534"/>
    </location>
</feature>
<comment type="caution">
    <text evidence="11">The sequence shown here is derived from an EMBL/GenBank/DDBJ whole genome shotgun (WGS) entry which is preliminary data.</text>
</comment>
<feature type="transmembrane region" description="Helical" evidence="9">
    <location>
        <begin position="59"/>
        <end position="78"/>
    </location>
</feature>
<evidence type="ECO:0000313" key="11">
    <source>
        <dbReference type="EMBL" id="MFD2919717.1"/>
    </source>
</evidence>
<dbReference type="GO" id="GO:0016746">
    <property type="term" value="F:acyltransferase activity"/>
    <property type="evidence" value="ECO:0007669"/>
    <property type="project" value="UniProtKB-KW"/>
</dbReference>
<dbReference type="PANTHER" id="PTHR38686:SF1">
    <property type="entry name" value="APOLIPOPROTEIN N-ACYLTRANSFERASE"/>
    <property type="match status" value="1"/>
</dbReference>
<evidence type="ECO:0000256" key="7">
    <source>
        <dbReference type="ARBA" id="ARBA00023136"/>
    </source>
</evidence>
<organism evidence="11 12">
    <name type="scientific">Terrimonas rubra</name>
    <dbReference type="NCBI Taxonomy" id="1035890"/>
    <lineage>
        <taxon>Bacteria</taxon>
        <taxon>Pseudomonadati</taxon>
        <taxon>Bacteroidota</taxon>
        <taxon>Chitinophagia</taxon>
        <taxon>Chitinophagales</taxon>
        <taxon>Chitinophagaceae</taxon>
        <taxon>Terrimonas</taxon>
    </lineage>
</organism>
<dbReference type="HAMAP" id="MF_01148">
    <property type="entry name" value="Lnt"/>
    <property type="match status" value="1"/>
</dbReference>
<keyword evidence="6 9" id="KW-1133">Transmembrane helix</keyword>
<feature type="transmembrane region" description="Helical" evidence="9">
    <location>
        <begin position="84"/>
        <end position="103"/>
    </location>
</feature>
<accession>A0ABW6A371</accession>
<dbReference type="EC" id="2.3.1.269" evidence="9"/>
<dbReference type="InterPro" id="IPR045378">
    <property type="entry name" value="LNT_N"/>
</dbReference>
<keyword evidence="7 9" id="KW-0472">Membrane</keyword>
<keyword evidence="5 9" id="KW-0812">Transmembrane</keyword>
<evidence type="ECO:0000256" key="5">
    <source>
        <dbReference type="ARBA" id="ARBA00022692"/>
    </source>
</evidence>
<dbReference type="CDD" id="cd07571">
    <property type="entry name" value="ALP_N-acyl_transferase"/>
    <property type="match status" value="1"/>
</dbReference>
<evidence type="ECO:0000313" key="12">
    <source>
        <dbReference type="Proteomes" id="UP001597511"/>
    </source>
</evidence>
<dbReference type="Gene3D" id="3.60.110.10">
    <property type="entry name" value="Carbon-nitrogen hydrolase"/>
    <property type="match status" value="1"/>
</dbReference>
<dbReference type="InterPro" id="IPR036526">
    <property type="entry name" value="C-N_Hydrolase_sf"/>
</dbReference>
<feature type="transmembrane region" description="Helical" evidence="9">
    <location>
        <begin position="166"/>
        <end position="185"/>
    </location>
</feature>
<evidence type="ECO:0000256" key="4">
    <source>
        <dbReference type="ARBA" id="ARBA00022679"/>
    </source>
</evidence>
<dbReference type="PANTHER" id="PTHR38686">
    <property type="entry name" value="APOLIPOPROTEIN N-ACYLTRANSFERASE"/>
    <property type="match status" value="1"/>
</dbReference>
<feature type="transmembrane region" description="Helical" evidence="9">
    <location>
        <begin position="115"/>
        <end position="133"/>
    </location>
</feature>
<evidence type="ECO:0000256" key="1">
    <source>
        <dbReference type="ARBA" id="ARBA00004651"/>
    </source>
</evidence>
<feature type="domain" description="CN hydrolase" evidence="10">
    <location>
        <begin position="225"/>
        <end position="496"/>
    </location>
</feature>
<comment type="pathway">
    <text evidence="9">Protein modification; lipoprotein biosynthesis (N-acyl transfer).</text>
</comment>
<evidence type="ECO:0000256" key="8">
    <source>
        <dbReference type="ARBA" id="ARBA00023315"/>
    </source>
</evidence>
<comment type="catalytic activity">
    <reaction evidence="9">
        <text>N-terminal S-1,2-diacyl-sn-glyceryl-L-cysteinyl-[lipoprotein] + a glycerophospholipid = N-acyl-S-1,2-diacyl-sn-glyceryl-L-cysteinyl-[lipoprotein] + a 2-acyl-sn-glycero-3-phospholipid + H(+)</text>
        <dbReference type="Rhea" id="RHEA:48228"/>
        <dbReference type="Rhea" id="RHEA-COMP:14681"/>
        <dbReference type="Rhea" id="RHEA-COMP:14684"/>
        <dbReference type="ChEBI" id="CHEBI:15378"/>
        <dbReference type="ChEBI" id="CHEBI:136912"/>
        <dbReference type="ChEBI" id="CHEBI:140656"/>
        <dbReference type="ChEBI" id="CHEBI:140657"/>
        <dbReference type="ChEBI" id="CHEBI:140660"/>
        <dbReference type="EC" id="2.3.1.269"/>
    </reaction>
</comment>
<dbReference type="Pfam" id="PF00795">
    <property type="entry name" value="CN_hydrolase"/>
    <property type="match status" value="1"/>
</dbReference>
<keyword evidence="4 9" id="KW-0808">Transferase</keyword>
<dbReference type="SUPFAM" id="SSF56317">
    <property type="entry name" value="Carbon-nitrogen hydrolase"/>
    <property type="match status" value="1"/>
</dbReference>
<dbReference type="PROSITE" id="PS50263">
    <property type="entry name" value="CN_HYDROLASE"/>
    <property type="match status" value="1"/>
</dbReference>
<feature type="transmembrane region" description="Helical" evidence="9">
    <location>
        <begin position="36"/>
        <end position="52"/>
    </location>
</feature>
<sequence>MSASSTAKSFIFRFRFLLAAILGSVLLWAAWPTSSFTVLIFLAWLPLLWAEDNMKNTKAFAALTYLHMLLWNVLVTWWVANSTIIGGLSAFFVNSLLMCIPILLFRQTKKQWGRWIGYGSFIIYWLAFEYIHLNWDLSWPWLTLGNAFAMQPGWIQWYEYTGSSGGSLWILLSNVIAYFAFTVFTKEGRTGRYFKSLAVWIACVVLPIIISRLVTPGSLNYTQEHNIVVVQPNIDPWDEKFELGKEEAQLQKLIALSESAIDANTSLVVWPETAIPFQADEDQLWHNRNLSPVWGFLRNNPQINLLTGLEGTKVFASKNSAYSKAFRGGYSGYYESYNSALLLDTASASIYHKSKLVPGVEVLPRFLGFMSEAFEKFGGTSGGYARDTAAKVLALPNQSYKIAPAICYESIYGDYLTSFIRKGADIICIITNDGWWGNTQGHKQHMNYARLRAIETRKWIARSANTGISCFIDPLGNVLQPQPWDVAATIKMNVPATEGQTYFVKHGDYISCSMLWIGALLLLLSVATAVKQFIERRKKKEKV</sequence>
<comment type="function">
    <text evidence="9">Catalyzes the phospholipid dependent N-acylation of the N-terminal cysteine of apolipoprotein, the last step in lipoprotein maturation.</text>
</comment>
<comment type="subcellular location">
    <subcellularLocation>
        <location evidence="1 9">Cell membrane</location>
        <topology evidence="1 9">Multi-pass membrane protein</topology>
    </subcellularLocation>
</comment>
<dbReference type="Proteomes" id="UP001597511">
    <property type="component" value="Unassembled WGS sequence"/>
</dbReference>
<feature type="transmembrane region" description="Helical" evidence="9">
    <location>
        <begin position="197"/>
        <end position="214"/>
    </location>
</feature>
<dbReference type="RefSeq" id="WP_386097179.1">
    <property type="nucleotide sequence ID" value="NZ_JBHUOZ010000001.1"/>
</dbReference>
<protein>
    <recommendedName>
        <fullName evidence="9">Apolipoprotein N-acyltransferase</fullName>
        <shortName evidence="9">ALP N-acyltransferase</shortName>
        <ecNumber evidence="9">2.3.1.269</ecNumber>
    </recommendedName>
</protein>
<evidence type="ECO:0000256" key="3">
    <source>
        <dbReference type="ARBA" id="ARBA00022475"/>
    </source>
</evidence>
<comment type="similarity">
    <text evidence="2 9">Belongs to the CN hydrolase family. Apolipoprotein N-acyltransferase subfamily.</text>
</comment>
<dbReference type="InterPro" id="IPR004563">
    <property type="entry name" value="Apolipo_AcylTrfase"/>
</dbReference>
<proteinExistence type="inferred from homology"/>
<evidence type="ECO:0000259" key="10">
    <source>
        <dbReference type="PROSITE" id="PS50263"/>
    </source>
</evidence>